<dbReference type="OrthoDB" id="2740299at2759"/>
<evidence type="ECO:0000256" key="1">
    <source>
        <dbReference type="SAM" id="SignalP"/>
    </source>
</evidence>
<name>A0A1M2VM13_TRAPU</name>
<gene>
    <name evidence="2" type="ORF">TRAPUB_535</name>
</gene>
<feature type="signal peptide" evidence="1">
    <location>
        <begin position="1"/>
        <end position="18"/>
    </location>
</feature>
<keyword evidence="1" id="KW-0732">Signal</keyword>
<keyword evidence="3" id="KW-1185">Reference proteome</keyword>
<comment type="caution">
    <text evidence="2">The sequence shown here is derived from an EMBL/GenBank/DDBJ whole genome shotgun (WGS) entry which is preliminary data.</text>
</comment>
<dbReference type="Proteomes" id="UP000184267">
    <property type="component" value="Unassembled WGS sequence"/>
</dbReference>
<accession>A0A1M2VM13</accession>
<feature type="chain" id="PRO_5012251051" evidence="1">
    <location>
        <begin position="19"/>
        <end position="152"/>
    </location>
</feature>
<proteinExistence type="predicted"/>
<reference evidence="2 3" key="1">
    <citation type="submission" date="2016-10" db="EMBL/GenBank/DDBJ databases">
        <title>Genome sequence of the basidiomycete white-rot fungus Trametes pubescens.</title>
        <authorList>
            <person name="Makela M.R."/>
            <person name="Granchi Z."/>
            <person name="Peng M."/>
            <person name="De Vries R.P."/>
            <person name="Grigoriev I."/>
            <person name="Riley R."/>
            <person name="Hilden K."/>
        </authorList>
    </citation>
    <scope>NUCLEOTIDE SEQUENCE [LARGE SCALE GENOMIC DNA]</scope>
    <source>
        <strain evidence="2 3">FBCC735</strain>
    </source>
</reference>
<evidence type="ECO:0000313" key="3">
    <source>
        <dbReference type="Proteomes" id="UP000184267"/>
    </source>
</evidence>
<evidence type="ECO:0000313" key="2">
    <source>
        <dbReference type="EMBL" id="OJT08608.1"/>
    </source>
</evidence>
<dbReference type="OMA" id="PTHECIV"/>
<organism evidence="2 3">
    <name type="scientific">Trametes pubescens</name>
    <name type="common">White-rot fungus</name>
    <dbReference type="NCBI Taxonomy" id="154538"/>
    <lineage>
        <taxon>Eukaryota</taxon>
        <taxon>Fungi</taxon>
        <taxon>Dikarya</taxon>
        <taxon>Basidiomycota</taxon>
        <taxon>Agaricomycotina</taxon>
        <taxon>Agaricomycetes</taxon>
        <taxon>Polyporales</taxon>
        <taxon>Polyporaceae</taxon>
        <taxon>Trametes</taxon>
    </lineage>
</organism>
<protein>
    <submittedName>
        <fullName evidence="2">Uncharacterized protein</fullName>
    </submittedName>
</protein>
<dbReference type="AlphaFoldDB" id="A0A1M2VM13"/>
<sequence length="152" mass="15763">MRYFLAILSVALAHVVSATPIVATEATGVTTLAASFPISELRLESGVHSNTTLAGHVQGLVARQEFPANLLLCPTLNCASCLSFTTQAQAENTCFNAGFVFDSAAISQPSNQGLPFAVLVGTPGCAALAQIPTVNECFNLNGGPFTTFAFLP</sequence>
<dbReference type="EMBL" id="MNAD01001029">
    <property type="protein sequence ID" value="OJT08608.1"/>
    <property type="molecule type" value="Genomic_DNA"/>
</dbReference>